<proteinExistence type="predicted"/>
<dbReference type="PATRIC" id="fig|1139219.3.peg.2455"/>
<sequence>MNIKATVWLKDGNNAEIMLHNTTLQAESRQYSEAMKYQVISHDGPTSIQLIPVEHIAMINLEEVAE</sequence>
<dbReference type="RefSeq" id="WP_016171572.1">
    <property type="nucleotide sequence ID" value="NZ_ASWK01000001.1"/>
</dbReference>
<dbReference type="EMBL" id="AHYR01000013">
    <property type="protein sequence ID" value="EOT38243.1"/>
    <property type="molecule type" value="Genomic_DNA"/>
</dbReference>
<protein>
    <submittedName>
        <fullName evidence="1">Uncharacterized protein</fullName>
    </submittedName>
</protein>
<organism evidence="1 3">
    <name type="scientific">Enterococcus dispar ATCC 51266</name>
    <dbReference type="NCBI Taxonomy" id="1139219"/>
    <lineage>
        <taxon>Bacteria</taxon>
        <taxon>Bacillati</taxon>
        <taxon>Bacillota</taxon>
        <taxon>Bacilli</taxon>
        <taxon>Lactobacillales</taxon>
        <taxon>Enterococcaceae</taxon>
        <taxon>Enterococcus</taxon>
    </lineage>
</organism>
<reference evidence="1 3" key="1">
    <citation type="submission" date="2013-03" db="EMBL/GenBank/DDBJ databases">
        <title>The Genome Sequence of Enterococcus dispar ATCC_51266 (Illumina only assembly).</title>
        <authorList>
            <consortium name="The Broad Institute Genomics Platform"/>
            <consortium name="The Broad Institute Genome Sequencing Center for Infectious Disease"/>
            <person name="Earl A."/>
            <person name="Russ C."/>
            <person name="Gilmore M."/>
            <person name="Surin D."/>
            <person name="Walker B."/>
            <person name="Young S."/>
            <person name="Zeng Q."/>
            <person name="Gargeya S."/>
            <person name="Fitzgerald M."/>
            <person name="Haas B."/>
            <person name="Abouelleil A."/>
            <person name="Allen A.W."/>
            <person name="Alvarado L."/>
            <person name="Arachchi H.M."/>
            <person name="Berlin A.M."/>
            <person name="Chapman S.B."/>
            <person name="Gainer-Dewar J."/>
            <person name="Goldberg J."/>
            <person name="Griggs A."/>
            <person name="Gujja S."/>
            <person name="Hansen M."/>
            <person name="Howarth C."/>
            <person name="Imamovic A."/>
            <person name="Ireland A."/>
            <person name="Larimer J."/>
            <person name="McCowan C."/>
            <person name="Murphy C."/>
            <person name="Pearson M."/>
            <person name="Poon T.W."/>
            <person name="Priest M."/>
            <person name="Roberts A."/>
            <person name="Saif S."/>
            <person name="Shea T."/>
            <person name="Sisk P."/>
            <person name="Sykes S."/>
            <person name="Wortman J."/>
            <person name="Nusbaum C."/>
            <person name="Birren B."/>
        </authorList>
    </citation>
    <scope>NUCLEOTIDE SEQUENCE [LARGE SCALE GENOMIC DNA]</scope>
    <source>
        <strain evidence="1 3">ATCC 51266</strain>
    </source>
</reference>
<accession>S1NIJ6</accession>
<dbReference type="AlphaFoldDB" id="S1NIJ6"/>
<dbReference type="EMBL" id="AHYR01000002">
    <property type="protein sequence ID" value="EOT43790.1"/>
    <property type="molecule type" value="Genomic_DNA"/>
</dbReference>
<keyword evidence="3" id="KW-1185">Reference proteome</keyword>
<dbReference type="HOGENOM" id="CLU_2824358_0_0_9"/>
<comment type="caution">
    <text evidence="1">The sequence shown here is derived from an EMBL/GenBank/DDBJ whole genome shotgun (WGS) entry which is preliminary data.</text>
</comment>
<dbReference type="Proteomes" id="UP000014127">
    <property type="component" value="Unassembled WGS sequence"/>
</dbReference>
<evidence type="ECO:0000313" key="1">
    <source>
        <dbReference type="EMBL" id="EOT38243.1"/>
    </source>
</evidence>
<evidence type="ECO:0000313" key="3">
    <source>
        <dbReference type="Proteomes" id="UP000014127"/>
    </source>
</evidence>
<evidence type="ECO:0000313" key="2">
    <source>
        <dbReference type="EMBL" id="EOT43790.1"/>
    </source>
</evidence>
<name>S1NIJ6_9ENTE</name>
<gene>
    <name evidence="2" type="ORF">OMK_00348</name>
    <name evidence="1" type="ORF">OMK_02511</name>
</gene>